<protein>
    <submittedName>
        <fullName evidence="1">Uncharacterized protein</fullName>
    </submittedName>
</protein>
<organism evidence="1 2">
    <name type="scientific">Actinoplanes aureus</name>
    <dbReference type="NCBI Taxonomy" id="2792083"/>
    <lineage>
        <taxon>Bacteria</taxon>
        <taxon>Bacillati</taxon>
        <taxon>Actinomycetota</taxon>
        <taxon>Actinomycetes</taxon>
        <taxon>Micromonosporales</taxon>
        <taxon>Micromonosporaceae</taxon>
        <taxon>Actinoplanes</taxon>
    </lineage>
</organism>
<name>A0A931CL21_9ACTN</name>
<comment type="caution">
    <text evidence="1">The sequence shown here is derived from an EMBL/GenBank/DDBJ whole genome shotgun (WGS) entry which is preliminary data.</text>
</comment>
<dbReference type="Proteomes" id="UP000598146">
    <property type="component" value="Unassembled WGS sequence"/>
</dbReference>
<reference evidence="1" key="1">
    <citation type="submission" date="2020-11" db="EMBL/GenBank/DDBJ databases">
        <title>Isolation and identification of active actinomycetes.</title>
        <authorList>
            <person name="Sun X."/>
        </authorList>
    </citation>
    <scope>NUCLEOTIDE SEQUENCE</scope>
    <source>
        <strain evidence="1">NEAU-A11</strain>
    </source>
</reference>
<sequence>MSRVRVRVCIAAMLVDQLLSQPVAGEPVPVLLGVSSWNPRAESVAVFVARRLVEDYGIALELAQQLVGRPRLADGSSGWWVLPVLDGLERFRGQGLCQVY</sequence>
<keyword evidence="2" id="KW-1185">Reference proteome</keyword>
<dbReference type="EMBL" id="JADQTO010000091">
    <property type="protein sequence ID" value="MBG0569363.1"/>
    <property type="molecule type" value="Genomic_DNA"/>
</dbReference>
<gene>
    <name evidence="1" type="ORF">I4J89_49050</name>
</gene>
<evidence type="ECO:0000313" key="2">
    <source>
        <dbReference type="Proteomes" id="UP000598146"/>
    </source>
</evidence>
<accession>A0A931CL21</accession>
<proteinExistence type="predicted"/>
<dbReference type="RefSeq" id="WP_196421095.1">
    <property type="nucleotide sequence ID" value="NZ_JADQTO010000091.1"/>
</dbReference>
<dbReference type="AlphaFoldDB" id="A0A931CL21"/>
<evidence type="ECO:0000313" key="1">
    <source>
        <dbReference type="EMBL" id="MBG0569363.1"/>
    </source>
</evidence>